<keyword evidence="3" id="KW-1003">Cell membrane</keyword>
<evidence type="ECO:0000256" key="7">
    <source>
        <dbReference type="ARBA" id="ARBA00023288"/>
    </source>
</evidence>
<sequence length="580" mass="63291">MNTFRINFRLILAPCCFITHPNTFESSPLSFASLLLYSEVLGGSDVFSARELVYGVETFLQEKRAALSCPRSPSSSILKVRPAALDVSAAFRSFLPVAIIRALHSSVRDYYSRWRRDGAVQLEAEGSTVHPAERAPLPASGNMGCGLRKLEDPEDSSPGKIYSTLKRPQVETKTDTVYDYVLLDFSLEGSRPTIQYVSSLCELPQALQSFYTHGYVLAALHPIILSLGRSRSVPFSLLYRAVLARPRPSNQIASTCHSAPVLRVEEWPLPGDSLTSDTVRALIDRVNSSARGGVQFVGSVLQQVSGVINGLSPSRGCRSPPRTPPQTPPGDREQEEHTFSPDLKLLVFFHSWPPGCAPLDSLGCQYHQGALSMRVSRKGQVVTALEADWLELTAAYYRKGWSLVDSFVYWDTPKGEPVPRSLEGLFVYEERSTSPPPNDTIVVEQWTVTEGPDVKTDYGPLLHTLAEFGWLLTCVLPTPIIRHDSDGNLATKQVVFLQRPIRTSTPGYPKNKTVSAHSDVSSRSVSRAVSSSAPTEDLSPAAGGGIGGFPVFGGGYSGSLSHLEEGGFEQEEGKAEVTCM</sequence>
<keyword evidence="5" id="KW-0472">Membrane</keyword>
<keyword evidence="10" id="KW-1185">Reference proteome</keyword>
<reference evidence="9" key="2">
    <citation type="submission" date="2025-08" db="UniProtKB">
        <authorList>
            <consortium name="Ensembl"/>
        </authorList>
    </citation>
    <scope>IDENTIFICATION</scope>
    <source>
        <strain evidence="9">Guanapo</strain>
    </source>
</reference>
<evidence type="ECO:0000256" key="3">
    <source>
        <dbReference type="ARBA" id="ARBA00022475"/>
    </source>
</evidence>
<dbReference type="PANTHER" id="PTHR17601">
    <property type="entry name" value="RAFTLIN-RELATED"/>
    <property type="match status" value="1"/>
</dbReference>
<organism evidence="9 10">
    <name type="scientific">Poecilia reticulata</name>
    <name type="common">Guppy</name>
    <name type="synonym">Acanthophacelus reticulatus</name>
    <dbReference type="NCBI Taxonomy" id="8081"/>
    <lineage>
        <taxon>Eukaryota</taxon>
        <taxon>Metazoa</taxon>
        <taxon>Chordata</taxon>
        <taxon>Craniata</taxon>
        <taxon>Vertebrata</taxon>
        <taxon>Euteleostomi</taxon>
        <taxon>Actinopterygii</taxon>
        <taxon>Neopterygii</taxon>
        <taxon>Teleostei</taxon>
        <taxon>Neoteleostei</taxon>
        <taxon>Acanthomorphata</taxon>
        <taxon>Ovalentaria</taxon>
        <taxon>Atherinomorphae</taxon>
        <taxon>Cyprinodontiformes</taxon>
        <taxon>Poeciliidae</taxon>
        <taxon>Poeciliinae</taxon>
        <taxon>Poecilia</taxon>
    </lineage>
</organism>
<evidence type="ECO:0000256" key="1">
    <source>
        <dbReference type="ARBA" id="ARBA00004193"/>
    </source>
</evidence>
<feature type="region of interest" description="Disordered" evidence="8">
    <location>
        <begin position="311"/>
        <end position="337"/>
    </location>
</feature>
<evidence type="ECO:0000256" key="6">
    <source>
        <dbReference type="ARBA" id="ARBA00023139"/>
    </source>
</evidence>
<name>A0A3P9Q3X8_POERE</name>
<dbReference type="AlphaFoldDB" id="A0A3P9Q3X8"/>
<dbReference type="GO" id="GO:0005886">
    <property type="term" value="C:plasma membrane"/>
    <property type="evidence" value="ECO:0007669"/>
    <property type="project" value="UniProtKB-SubCell"/>
</dbReference>
<keyword evidence="6" id="KW-0564">Palmitate</keyword>
<proteinExistence type="inferred from homology"/>
<evidence type="ECO:0000256" key="4">
    <source>
        <dbReference type="ARBA" id="ARBA00022707"/>
    </source>
</evidence>
<evidence type="ECO:0000313" key="10">
    <source>
        <dbReference type="Proteomes" id="UP000242638"/>
    </source>
</evidence>
<dbReference type="Bgee" id="ENSPREG00000019526">
    <property type="expression patterns" value="Expressed in caudal fin and 1 other cell type or tissue"/>
</dbReference>
<evidence type="ECO:0000256" key="2">
    <source>
        <dbReference type="ARBA" id="ARBA00006390"/>
    </source>
</evidence>
<keyword evidence="7" id="KW-0449">Lipoprotein</keyword>
<reference evidence="9" key="3">
    <citation type="submission" date="2025-09" db="UniProtKB">
        <authorList>
            <consortium name="Ensembl"/>
        </authorList>
    </citation>
    <scope>IDENTIFICATION</scope>
    <source>
        <strain evidence="9">Guanapo</strain>
    </source>
</reference>
<dbReference type="PANTHER" id="PTHR17601:SF1">
    <property type="entry name" value="RAFTLIN-2"/>
    <property type="match status" value="1"/>
</dbReference>
<feature type="compositionally biased region" description="Low complexity" evidence="8">
    <location>
        <begin position="514"/>
        <end position="533"/>
    </location>
</feature>
<dbReference type="STRING" id="8081.ENSPREP00000028862"/>
<dbReference type="Ensembl" id="ENSPRET00000029183.1">
    <property type="protein sequence ID" value="ENSPREP00000028862.1"/>
    <property type="gene ID" value="ENSPREG00000019526.1"/>
</dbReference>
<evidence type="ECO:0000256" key="5">
    <source>
        <dbReference type="ARBA" id="ARBA00023136"/>
    </source>
</evidence>
<dbReference type="InterPro" id="IPR028169">
    <property type="entry name" value="Raftlin"/>
</dbReference>
<accession>A0A3P9Q3X8</accession>
<comment type="similarity">
    <text evidence="2">Belongs to the raftlin family.</text>
</comment>
<evidence type="ECO:0000313" key="9">
    <source>
        <dbReference type="Ensembl" id="ENSPREP00000028862.1"/>
    </source>
</evidence>
<feature type="region of interest" description="Disordered" evidence="8">
    <location>
        <begin position="506"/>
        <end position="542"/>
    </location>
</feature>
<comment type="subcellular location">
    <subcellularLocation>
        <location evidence="1">Cell membrane</location>
        <topology evidence="1">Lipid-anchor</topology>
    </subcellularLocation>
</comment>
<dbReference type="OMA" id="SWTYQEG"/>
<reference evidence="10" key="1">
    <citation type="submission" date="2013-11" db="EMBL/GenBank/DDBJ databases">
        <title>The genomic landscape of the Guanapo guppy.</title>
        <authorList>
            <person name="Kuenstner A."/>
            <person name="Dreyer C."/>
        </authorList>
    </citation>
    <scope>NUCLEOTIDE SEQUENCE</scope>
    <source>
        <strain evidence="10">Guanapo</strain>
    </source>
</reference>
<protein>
    <submittedName>
        <fullName evidence="9">Raftlin family member 2</fullName>
    </submittedName>
</protein>
<evidence type="ECO:0000256" key="8">
    <source>
        <dbReference type="SAM" id="MobiDB-lite"/>
    </source>
</evidence>
<dbReference type="Pfam" id="PF15250">
    <property type="entry name" value="Raftlin"/>
    <property type="match status" value="2"/>
</dbReference>
<dbReference type="GeneTree" id="ENSGT00530000063609"/>
<keyword evidence="4" id="KW-0519">Myristate</keyword>
<dbReference type="Proteomes" id="UP000242638">
    <property type="component" value="Unassembled WGS sequence"/>
</dbReference>